<comment type="caution">
    <text evidence="8">The sequence shown here is derived from an EMBL/GenBank/DDBJ whole genome shotgun (WGS) entry which is preliminary data.</text>
</comment>
<dbReference type="GeneID" id="90040285"/>
<dbReference type="RefSeq" id="XP_064768325.1">
    <property type="nucleotide sequence ID" value="XM_064914773.1"/>
</dbReference>
<evidence type="ECO:0000256" key="4">
    <source>
        <dbReference type="ARBA" id="ARBA00022750"/>
    </source>
</evidence>
<dbReference type="Proteomes" id="UP001498771">
    <property type="component" value="Unassembled WGS sequence"/>
</dbReference>
<dbReference type="PRINTS" id="PR00792">
    <property type="entry name" value="PEPSIN"/>
</dbReference>
<evidence type="ECO:0000256" key="3">
    <source>
        <dbReference type="ARBA" id="ARBA00022729"/>
    </source>
</evidence>
<evidence type="ECO:0000313" key="8">
    <source>
        <dbReference type="EMBL" id="KAK7205292.1"/>
    </source>
</evidence>
<dbReference type="Pfam" id="PF00026">
    <property type="entry name" value="Asp"/>
    <property type="match status" value="1"/>
</dbReference>
<evidence type="ECO:0000259" key="7">
    <source>
        <dbReference type="PROSITE" id="PS51767"/>
    </source>
</evidence>
<dbReference type="InterPro" id="IPR001969">
    <property type="entry name" value="Aspartic_peptidase_AS"/>
</dbReference>
<evidence type="ECO:0000256" key="5">
    <source>
        <dbReference type="ARBA" id="ARBA00022801"/>
    </source>
</evidence>
<keyword evidence="9" id="KW-1185">Reference proteome</keyword>
<keyword evidence="2 6" id="KW-0645">Protease</keyword>
<accession>A0ABR1F672</accession>
<dbReference type="PANTHER" id="PTHR47966:SF65">
    <property type="entry name" value="ASPARTIC-TYPE ENDOPEPTIDASE"/>
    <property type="match status" value="1"/>
</dbReference>
<evidence type="ECO:0000313" key="9">
    <source>
        <dbReference type="Proteomes" id="UP001498771"/>
    </source>
</evidence>
<dbReference type="InterPro" id="IPR001461">
    <property type="entry name" value="Aspartic_peptidase_A1"/>
</dbReference>
<dbReference type="InterPro" id="IPR033121">
    <property type="entry name" value="PEPTIDASE_A1"/>
</dbReference>
<sequence length="413" mass="45382">MKLAKLPSGFSRGCFFFYGYGRAGIDSSDKPLEEDGGWIRLPFVFGEGALLANVTIGNPPQVVAFALDTGSADIWVESAANPFCEELEAAGAARTCAGKTFNSSTSSTFNSIPNEFYIQYFDKTYGQGLYATDTFGIGGATLSNQTFAVASKGNLTHGVIGLGYEFTESSTTTYEYSGILRSLREQRYIGAMVYSLYTNDLFTEGNILFGGIDRAKYDGDLVPLPMVPDIDGYYTHVGIELQSLQLEFPDKKTHTFNSSINLPFLADSGTTLLQFPTDIFMSIVDYFGAEYNSTIGFYTFTGCSKYVPFESDQYSNYSMVFGFDGITIKVTLDYLVNFVSADDHDLCQIIISYTDDPSYYILGDTFLNSAYVVYDFGYNRVFLAQANFDVENEDIVAVRKGLGKNAIADAIAS</sequence>
<comment type="similarity">
    <text evidence="1 6">Belongs to the peptidase A1 family.</text>
</comment>
<dbReference type="InterPro" id="IPR033876">
    <property type="entry name" value="SAP-like"/>
</dbReference>
<dbReference type="Gene3D" id="2.40.70.10">
    <property type="entry name" value="Acid Proteases"/>
    <property type="match status" value="2"/>
</dbReference>
<proteinExistence type="inferred from homology"/>
<name>A0ABR1F672_9ASCO</name>
<dbReference type="PROSITE" id="PS51767">
    <property type="entry name" value="PEPTIDASE_A1"/>
    <property type="match status" value="1"/>
</dbReference>
<dbReference type="EMBL" id="JBBJBU010000005">
    <property type="protein sequence ID" value="KAK7205292.1"/>
    <property type="molecule type" value="Genomic_DNA"/>
</dbReference>
<protein>
    <submittedName>
        <fullName evidence="8">Aspartic peptidase domain-containing protein</fullName>
    </submittedName>
</protein>
<gene>
    <name evidence="8" type="ORF">BZA70DRAFT_304341</name>
</gene>
<dbReference type="SUPFAM" id="SSF50630">
    <property type="entry name" value="Acid proteases"/>
    <property type="match status" value="1"/>
</dbReference>
<dbReference type="PANTHER" id="PTHR47966">
    <property type="entry name" value="BETA-SITE APP-CLEAVING ENZYME, ISOFORM A-RELATED"/>
    <property type="match status" value="1"/>
</dbReference>
<evidence type="ECO:0000256" key="2">
    <source>
        <dbReference type="ARBA" id="ARBA00022670"/>
    </source>
</evidence>
<feature type="domain" description="Peptidase A1" evidence="7">
    <location>
        <begin position="50"/>
        <end position="384"/>
    </location>
</feature>
<organism evidence="8 9">
    <name type="scientific">Myxozyma melibiosi</name>
    <dbReference type="NCBI Taxonomy" id="54550"/>
    <lineage>
        <taxon>Eukaryota</taxon>
        <taxon>Fungi</taxon>
        <taxon>Dikarya</taxon>
        <taxon>Ascomycota</taxon>
        <taxon>Saccharomycotina</taxon>
        <taxon>Lipomycetes</taxon>
        <taxon>Lipomycetales</taxon>
        <taxon>Lipomycetaceae</taxon>
        <taxon>Myxozyma</taxon>
    </lineage>
</organism>
<dbReference type="CDD" id="cd05474">
    <property type="entry name" value="SAP_like"/>
    <property type="match status" value="1"/>
</dbReference>
<keyword evidence="4 6" id="KW-0064">Aspartyl protease</keyword>
<dbReference type="InterPro" id="IPR021109">
    <property type="entry name" value="Peptidase_aspartic_dom_sf"/>
</dbReference>
<evidence type="ECO:0000256" key="6">
    <source>
        <dbReference type="RuleBase" id="RU000454"/>
    </source>
</evidence>
<keyword evidence="3" id="KW-0732">Signal</keyword>
<evidence type="ECO:0000256" key="1">
    <source>
        <dbReference type="ARBA" id="ARBA00007447"/>
    </source>
</evidence>
<dbReference type="PROSITE" id="PS00141">
    <property type="entry name" value="ASP_PROTEASE"/>
    <property type="match status" value="1"/>
</dbReference>
<keyword evidence="5 6" id="KW-0378">Hydrolase</keyword>
<reference evidence="8 9" key="1">
    <citation type="submission" date="2024-03" db="EMBL/GenBank/DDBJ databases">
        <title>Genome-scale model development and genomic sequencing of the oleaginous clade Lipomyces.</title>
        <authorList>
            <consortium name="Lawrence Berkeley National Laboratory"/>
            <person name="Czajka J.J."/>
            <person name="Han Y."/>
            <person name="Kim J."/>
            <person name="Mondo S.J."/>
            <person name="Hofstad B.A."/>
            <person name="Robles A."/>
            <person name="Haridas S."/>
            <person name="Riley R."/>
            <person name="LaButti K."/>
            <person name="Pangilinan J."/>
            <person name="Andreopoulos W."/>
            <person name="Lipzen A."/>
            <person name="Yan J."/>
            <person name="Wang M."/>
            <person name="Ng V."/>
            <person name="Grigoriev I.V."/>
            <person name="Spatafora J.W."/>
            <person name="Magnuson J.K."/>
            <person name="Baker S.E."/>
            <person name="Pomraning K.R."/>
        </authorList>
    </citation>
    <scope>NUCLEOTIDE SEQUENCE [LARGE SCALE GENOMIC DNA]</scope>
    <source>
        <strain evidence="8 9">Phaff 52-87</strain>
    </source>
</reference>